<dbReference type="Gene3D" id="3.40.640.10">
    <property type="entry name" value="Type I PLP-dependent aspartate aminotransferase-like (Major domain)"/>
    <property type="match status" value="1"/>
</dbReference>
<feature type="domain" description="Aminotransferase class I/classII large" evidence="7">
    <location>
        <begin position="33"/>
        <end position="376"/>
    </location>
</feature>
<dbReference type="EC" id="2.6.1.-" evidence="6"/>
<evidence type="ECO:0000256" key="1">
    <source>
        <dbReference type="ARBA" id="ARBA00001933"/>
    </source>
</evidence>
<name>A0A1H7GVY7_9GAMM</name>
<comment type="similarity">
    <text evidence="2 6">Belongs to the class-I pyridoxal-phosphate-dependent aminotransferase family.</text>
</comment>
<dbReference type="SUPFAM" id="SSF53383">
    <property type="entry name" value="PLP-dependent transferases"/>
    <property type="match status" value="1"/>
</dbReference>
<dbReference type="InterPro" id="IPR004838">
    <property type="entry name" value="NHTrfase_class1_PyrdxlP-BS"/>
</dbReference>
<keyword evidence="4 6" id="KW-0808">Transferase</keyword>
<keyword evidence="5" id="KW-0663">Pyridoxal phosphate</keyword>
<dbReference type="GO" id="GO:0030170">
    <property type="term" value="F:pyridoxal phosphate binding"/>
    <property type="evidence" value="ECO:0007669"/>
    <property type="project" value="InterPro"/>
</dbReference>
<dbReference type="Pfam" id="PF00155">
    <property type="entry name" value="Aminotran_1_2"/>
    <property type="match status" value="1"/>
</dbReference>
<dbReference type="PANTHER" id="PTHR46383:SF1">
    <property type="entry name" value="ASPARTATE AMINOTRANSFERASE"/>
    <property type="match status" value="1"/>
</dbReference>
<evidence type="ECO:0000256" key="3">
    <source>
        <dbReference type="ARBA" id="ARBA00022576"/>
    </source>
</evidence>
<evidence type="ECO:0000256" key="5">
    <source>
        <dbReference type="ARBA" id="ARBA00022898"/>
    </source>
</evidence>
<dbReference type="InterPro" id="IPR015421">
    <property type="entry name" value="PyrdxlP-dep_Trfase_major"/>
</dbReference>
<evidence type="ECO:0000313" key="9">
    <source>
        <dbReference type="Proteomes" id="UP000199297"/>
    </source>
</evidence>
<dbReference type="EMBL" id="FOBI01000001">
    <property type="protein sequence ID" value="SEK42169.1"/>
    <property type="molecule type" value="Genomic_DNA"/>
</dbReference>
<dbReference type="RefSeq" id="WP_085282686.1">
    <property type="nucleotide sequence ID" value="NZ_FOBI01000001.1"/>
</dbReference>
<dbReference type="GO" id="GO:0008483">
    <property type="term" value="F:transaminase activity"/>
    <property type="evidence" value="ECO:0007669"/>
    <property type="project" value="UniProtKB-KW"/>
</dbReference>
<keyword evidence="3 6" id="KW-0032">Aminotransferase</keyword>
<dbReference type="CDD" id="cd00609">
    <property type="entry name" value="AAT_like"/>
    <property type="match status" value="1"/>
</dbReference>
<proteinExistence type="inferred from homology"/>
<organism evidence="8 9">
    <name type="scientific">Colwellia chukchiensis</name>
    <dbReference type="NCBI Taxonomy" id="641665"/>
    <lineage>
        <taxon>Bacteria</taxon>
        <taxon>Pseudomonadati</taxon>
        <taxon>Pseudomonadota</taxon>
        <taxon>Gammaproteobacteria</taxon>
        <taxon>Alteromonadales</taxon>
        <taxon>Colwelliaceae</taxon>
        <taxon>Colwellia</taxon>
    </lineage>
</organism>
<dbReference type="InterPro" id="IPR015424">
    <property type="entry name" value="PyrdxlP-dep_Trfase"/>
</dbReference>
<comment type="cofactor">
    <cofactor evidence="1 6">
        <name>pyridoxal 5'-phosphate</name>
        <dbReference type="ChEBI" id="CHEBI:597326"/>
    </cofactor>
</comment>
<evidence type="ECO:0000259" key="7">
    <source>
        <dbReference type="Pfam" id="PF00155"/>
    </source>
</evidence>
<reference evidence="9" key="1">
    <citation type="submission" date="2016-10" db="EMBL/GenBank/DDBJ databases">
        <authorList>
            <person name="Varghese N."/>
            <person name="Submissions S."/>
        </authorList>
    </citation>
    <scope>NUCLEOTIDE SEQUENCE [LARGE SCALE GENOMIC DNA]</scope>
    <source>
        <strain evidence="9">CGMCC 1.9127</strain>
    </source>
</reference>
<dbReference type="GO" id="GO:0006520">
    <property type="term" value="P:amino acid metabolic process"/>
    <property type="evidence" value="ECO:0007669"/>
    <property type="project" value="InterPro"/>
</dbReference>
<evidence type="ECO:0000256" key="2">
    <source>
        <dbReference type="ARBA" id="ARBA00007441"/>
    </source>
</evidence>
<protein>
    <recommendedName>
        <fullName evidence="6">Aminotransferase</fullName>
        <ecNumber evidence="6">2.6.1.-</ecNumber>
    </recommendedName>
</protein>
<evidence type="ECO:0000256" key="6">
    <source>
        <dbReference type="RuleBase" id="RU000481"/>
    </source>
</evidence>
<gene>
    <name evidence="8" type="ORF">SAMN05216262_101320</name>
</gene>
<accession>A0A1H7GVY7</accession>
<dbReference type="STRING" id="641665.GCA_002104455_00385"/>
<dbReference type="Gene3D" id="3.90.1150.10">
    <property type="entry name" value="Aspartate Aminotransferase, domain 1"/>
    <property type="match status" value="1"/>
</dbReference>
<sequence>MRYSDFTKRIGGDSVDAWQVLYKGLERQQAGEDVIVLALGDPDFDTPQPIIDATFNSLNNGDTHYGDVSGDIELRDIIANWHTKTTGLAVNNKQVVVMNGAQCALYATAQCLLGPGDEIIIPEPMYTTYDAVFNSTGAKIVRIPMRPDNGFQVMPEDIAAAITSKTRAILLNSPNNPSGAIFPRQTMEAVAKLCIEHDLWLISDEVYSTLTYEQAHFSPCSLRGMAERTVTINSLSKSHAMTGWRVGWAVCPEELAVHLANVALCMLFGNPVFIQAAAKVALTQALPELELMKQTYKHRRDTLYALLKDVEGLEVHLPEAGMFLMLDIRSTGLSSQAFATILLDKFDVATLPCGAFGPSVEGYVRLSLSVPVETLVKAGRQIDDCMKYVLSSSDAQQNEPHLELLS</sequence>
<dbReference type="PROSITE" id="PS00105">
    <property type="entry name" value="AA_TRANSFER_CLASS_1"/>
    <property type="match status" value="1"/>
</dbReference>
<dbReference type="OrthoDB" id="9808770at2"/>
<dbReference type="InterPro" id="IPR015422">
    <property type="entry name" value="PyrdxlP-dep_Trfase_small"/>
</dbReference>
<dbReference type="PANTHER" id="PTHR46383">
    <property type="entry name" value="ASPARTATE AMINOTRANSFERASE"/>
    <property type="match status" value="1"/>
</dbReference>
<dbReference type="InterPro" id="IPR004839">
    <property type="entry name" value="Aminotransferase_I/II_large"/>
</dbReference>
<dbReference type="Proteomes" id="UP000199297">
    <property type="component" value="Unassembled WGS sequence"/>
</dbReference>
<dbReference type="InterPro" id="IPR050596">
    <property type="entry name" value="AspAT/PAT-like"/>
</dbReference>
<evidence type="ECO:0000256" key="4">
    <source>
        <dbReference type="ARBA" id="ARBA00022679"/>
    </source>
</evidence>
<dbReference type="FunFam" id="3.40.640.10:FF:000033">
    <property type="entry name" value="Aspartate aminotransferase"/>
    <property type="match status" value="1"/>
</dbReference>
<dbReference type="AlphaFoldDB" id="A0A1H7GVY7"/>
<keyword evidence="9" id="KW-1185">Reference proteome</keyword>
<evidence type="ECO:0000313" key="8">
    <source>
        <dbReference type="EMBL" id="SEK42169.1"/>
    </source>
</evidence>